<evidence type="ECO:0008006" key="3">
    <source>
        <dbReference type="Google" id="ProtNLM"/>
    </source>
</evidence>
<dbReference type="EMBL" id="JANEYF010001338">
    <property type="protein sequence ID" value="KAJ8964613.1"/>
    <property type="molecule type" value="Genomic_DNA"/>
</dbReference>
<reference evidence="1" key="1">
    <citation type="journal article" date="2023" name="Insect Mol. Biol.">
        <title>Genome sequencing provides insights into the evolution of gene families encoding plant cell wall-degrading enzymes in longhorned beetles.</title>
        <authorList>
            <person name="Shin N.R."/>
            <person name="Okamura Y."/>
            <person name="Kirsch R."/>
            <person name="Pauchet Y."/>
        </authorList>
    </citation>
    <scope>NUCLEOTIDE SEQUENCE</scope>
    <source>
        <strain evidence="1">RBIC_L_NR</strain>
    </source>
</reference>
<comment type="caution">
    <text evidence="1">The sequence shown here is derived from an EMBL/GenBank/DDBJ whole genome shotgun (WGS) entry which is preliminary data.</text>
</comment>
<sequence length="451" mass="52093">MSQTIKVFSNLLVSNPLKYGFVRHMCLGKDLTISTSTSGPDFLLQNLKNAPSPKNVLKIVNEHYKIMNSKHIMQALRSLFDLQKYGRQLKSVIWSITDMEPNEIFEPLMNKAMNNLIVHIDNINYTDMESTLSRLVYKYSRRYPYFYNEIFVDTCANYIIDHNLGFKHAVYTLRKLGRIAHINKYLLDYTSKLALEDPTCIINADSSDIYSIAIATSLTDYKPIHWDNLKDLIVKKKNLAAEDRKEIIWIRFAASLCLLDIYKIDVITRALIPEYLNALFKKGFMSDFENYFAIWQSIKLNRPEFSDILPSKYEPENLIDKLKEIADFPLESSLQKGMGGEQYVISNLVSRKGHQIDHAVLFRKGGYPVALGREFKFIEDIEIPPENELLLILVLQPIHYTINSKTIREAISTSIKTLEVDGYSVVTINLEVWESLSEFEKNTLSHASYKK</sequence>
<accession>A0AAV8ZLE5</accession>
<proteinExistence type="predicted"/>
<keyword evidence="2" id="KW-1185">Reference proteome</keyword>
<evidence type="ECO:0000313" key="2">
    <source>
        <dbReference type="Proteomes" id="UP001162156"/>
    </source>
</evidence>
<organism evidence="1 2">
    <name type="scientific">Rhamnusium bicolor</name>
    <dbReference type="NCBI Taxonomy" id="1586634"/>
    <lineage>
        <taxon>Eukaryota</taxon>
        <taxon>Metazoa</taxon>
        <taxon>Ecdysozoa</taxon>
        <taxon>Arthropoda</taxon>
        <taxon>Hexapoda</taxon>
        <taxon>Insecta</taxon>
        <taxon>Pterygota</taxon>
        <taxon>Neoptera</taxon>
        <taxon>Endopterygota</taxon>
        <taxon>Coleoptera</taxon>
        <taxon>Polyphaga</taxon>
        <taxon>Cucujiformia</taxon>
        <taxon>Chrysomeloidea</taxon>
        <taxon>Cerambycidae</taxon>
        <taxon>Lepturinae</taxon>
        <taxon>Rhagiini</taxon>
        <taxon>Rhamnusium</taxon>
    </lineage>
</organism>
<evidence type="ECO:0000313" key="1">
    <source>
        <dbReference type="EMBL" id="KAJ8964613.1"/>
    </source>
</evidence>
<dbReference type="AlphaFoldDB" id="A0AAV8ZLE5"/>
<name>A0AAV8ZLE5_9CUCU</name>
<dbReference type="Proteomes" id="UP001162156">
    <property type="component" value="Unassembled WGS sequence"/>
</dbReference>
<gene>
    <name evidence="1" type="ORF">NQ314_004753</name>
</gene>
<protein>
    <recommendedName>
        <fullName evidence="3">RAP domain-containing protein</fullName>
    </recommendedName>
</protein>